<reference evidence="3" key="1">
    <citation type="submission" date="2016-11" db="EMBL/GenBank/DDBJ databases">
        <authorList>
            <person name="Jaros S."/>
            <person name="Januszkiewicz K."/>
            <person name="Wedrychowicz H."/>
        </authorList>
    </citation>
    <scope>NUCLEOTIDE SEQUENCE [LARGE SCALE GENOMIC DNA]</scope>
    <source>
        <strain evidence="3">CGMCC 4.3555</strain>
    </source>
</reference>
<dbReference type="EMBL" id="FRBK01000072">
    <property type="protein sequence ID" value="SHN36368.1"/>
    <property type="molecule type" value="Genomic_DNA"/>
</dbReference>
<feature type="region of interest" description="Disordered" evidence="1">
    <location>
        <begin position="165"/>
        <end position="346"/>
    </location>
</feature>
<feature type="region of interest" description="Disordered" evidence="1">
    <location>
        <begin position="468"/>
        <end position="555"/>
    </location>
</feature>
<evidence type="ECO:0000313" key="3">
    <source>
        <dbReference type="Proteomes" id="UP000184388"/>
    </source>
</evidence>
<evidence type="ECO:0000313" key="2">
    <source>
        <dbReference type="EMBL" id="SHN36368.1"/>
    </source>
</evidence>
<dbReference type="AlphaFoldDB" id="A0A9X8N9Y0"/>
<protein>
    <recommendedName>
        <fullName evidence="4">YwqJ-like deaminase</fullName>
    </recommendedName>
</protein>
<feature type="compositionally biased region" description="Basic and acidic residues" evidence="1">
    <location>
        <begin position="198"/>
        <end position="215"/>
    </location>
</feature>
<gene>
    <name evidence="2" type="ORF">SAMN05216268_1721</name>
</gene>
<feature type="compositionally biased region" description="Basic and acidic residues" evidence="1">
    <location>
        <begin position="515"/>
        <end position="524"/>
    </location>
</feature>
<feature type="non-terminal residue" evidence="2">
    <location>
        <position position="1"/>
    </location>
</feature>
<feature type="compositionally biased region" description="Basic and acidic residues" evidence="1">
    <location>
        <begin position="78"/>
        <end position="87"/>
    </location>
</feature>
<evidence type="ECO:0008006" key="4">
    <source>
        <dbReference type="Google" id="ProtNLM"/>
    </source>
</evidence>
<evidence type="ECO:0000256" key="1">
    <source>
        <dbReference type="SAM" id="MobiDB-lite"/>
    </source>
</evidence>
<accession>A0A9X8N9Y0</accession>
<feature type="compositionally biased region" description="Basic and acidic residues" evidence="1">
    <location>
        <begin position="303"/>
        <end position="322"/>
    </location>
</feature>
<sequence length="796" mass="87378">QQRHGPVPGTPTPDGLHLSHPNDPHETAAHTGADRMTATAGPSTAAPRPTPSPAASHTTSLQRMMKPEKDKKKHKEGRNRNESRAEADLGDVPQAPTPSDFELPPASVQDVPSAIQEPAASDPMQSIRSAYEQYPSTTGLIGGDLTPASWGAGGEIAAETADQLSKLQDEHQRDTAAKADAAMNSTRRVKSLLASMSTEEKEMEGERKEERRELAGETNVQLRQRLAVAEESKSAPGKNLQDANLALGAQRVDAQNKYLHQKKNVSNDAHDRARAAARARDNAESSARSDRLRTEQNAAYRKSNAEIERWQQEETERKRKENATLAAGRKTQYAQRREESEAKKTSKIAGYKEFLSRNLDPEVKLTEEELNRVSRLLAELERITEEEGREESCLREVVTQLENRNERKAAESLTEKIARTCLNASEKILFGDTEGNKSRAERDALNEKVKNLLREASATLRGINDVRTGHQLTPVPDRPQGAGALGRTLGDLTTAQGWKRTASVTGREAGPAAELPKKTVNEFGKHKKDRKPSPARNTPQQSHDDWKPPTATRRLENPAFTPTMAAPYPENAPGGIKIDYSGAKKKAGAPSVEMERGAIFTSLSEEHVRRGSDGLIEAVDGTPLDQYLRGLAQERSSGIPKTQICYAITADRRTGTLAEAVNGSNASKVIPTERLHPRLQENYANMAAYEHEIRPASGKGEADKLEGRAWPDAPLRHAEVKSTNELLWAREKAGIRTADLGEFAIFPVNLTKGSADFPACPNCSNILRGVKPCTGLHWYAPMDERRESSPVDTARW</sequence>
<feature type="region of interest" description="Disordered" evidence="1">
    <location>
        <begin position="1"/>
        <end position="131"/>
    </location>
</feature>
<feature type="compositionally biased region" description="Low complexity" evidence="1">
    <location>
        <begin position="37"/>
        <end position="60"/>
    </location>
</feature>
<feature type="compositionally biased region" description="Basic and acidic residues" evidence="1">
    <location>
        <begin position="167"/>
        <end position="177"/>
    </location>
</feature>
<comment type="caution">
    <text evidence="2">The sequence shown here is derived from an EMBL/GenBank/DDBJ whole genome shotgun (WGS) entry which is preliminary data.</text>
</comment>
<feature type="compositionally biased region" description="Basic and acidic residues" evidence="1">
    <location>
        <begin position="268"/>
        <end position="294"/>
    </location>
</feature>
<feature type="compositionally biased region" description="Basic and acidic residues" evidence="1">
    <location>
        <begin position="335"/>
        <end position="344"/>
    </location>
</feature>
<name>A0A9X8N9Y0_9ACTN</name>
<dbReference type="Proteomes" id="UP000184388">
    <property type="component" value="Unassembled WGS sequence"/>
</dbReference>
<proteinExistence type="predicted"/>
<organism evidence="2 3">
    <name type="scientific">Streptomyces yunnanensis</name>
    <dbReference type="NCBI Taxonomy" id="156453"/>
    <lineage>
        <taxon>Bacteria</taxon>
        <taxon>Bacillati</taxon>
        <taxon>Actinomycetota</taxon>
        <taxon>Actinomycetes</taxon>
        <taxon>Kitasatosporales</taxon>
        <taxon>Streptomycetaceae</taxon>
        <taxon>Streptomyces</taxon>
    </lineage>
</organism>